<dbReference type="PANTHER" id="PTHR30069:SF27">
    <property type="entry name" value="BLL4766 PROTEIN"/>
    <property type="match status" value="1"/>
</dbReference>
<dbReference type="Gene3D" id="2.40.170.20">
    <property type="entry name" value="TonB-dependent receptor, beta-barrel domain"/>
    <property type="match status" value="1"/>
</dbReference>
<keyword evidence="5 9" id="KW-0798">TonB box</keyword>
<dbReference type="GO" id="GO:0015344">
    <property type="term" value="F:siderophore uptake transmembrane transporter activity"/>
    <property type="evidence" value="ECO:0007669"/>
    <property type="project" value="TreeGrafter"/>
</dbReference>
<sequence>MSLAAAASLNAQTQNVTLDAAIVTATGFESALKEETRNIFVVTKTDIEAYGYRTIKELVEKIPSVDFVSTSSLGENIDMRGQGMRGDGATPTMAVKIMLNGVPINMVDAAHGIIPLEMIAIEDVEQVEVMPGGGAVLYGSGTRGGVVNIITKQRPRDFFANVSSKIGSYSYRDAAATVGGNVSEDLFLKFSGKAFGQKGYRHDYKERGYYLSGGLNYKFNDSHSLNLTPSVFKSKRNDPGTLTQDQVSQNRRQNANNGLTKLFENEKIDVSAVYEGKFNDFYSVNLMPYYQKIKIKTSSTESARGVRYPSQGLFGDKKYGVNFKNKLDYGSGEFIFGYDYEQNKGDRESHYEVKTSPVISLKHDTTLDLEKTTHAFYFMEKHKFTQLFDLSFGYRFERAQYEASRVSDMKGFRNGMPFPPMTSYNAISDGRDIDNHAFEFTPNFRYSDTGNVYFKFEHGYISPSPSQLTDKDQVTKQYKFNDLKSEKFNTYEIGLKDHVASMPVNATVFLTDTSDEIAYAELGANHGDAWKYYNIAKTRRYGFEFFSRQNLFDRLILSQSYAYVNATIKKGDNAGKEVPYVSKHKFIFGADYEIVSDLHLFADYKFYSKKKDLNYDDISSRSIVDAGVSYKFKNGFGITGGVKNLFNKKYYDYQGKNSQTGIYEYSPANERNYYVEFKYTY</sequence>
<evidence type="ECO:0000256" key="1">
    <source>
        <dbReference type="ARBA" id="ARBA00004571"/>
    </source>
</evidence>
<dbReference type="PANTHER" id="PTHR30069">
    <property type="entry name" value="TONB-DEPENDENT OUTER MEMBRANE RECEPTOR"/>
    <property type="match status" value="1"/>
</dbReference>
<dbReference type="InterPro" id="IPR000531">
    <property type="entry name" value="Beta-barrel_TonB"/>
</dbReference>
<evidence type="ECO:0000256" key="2">
    <source>
        <dbReference type="ARBA" id="ARBA00022448"/>
    </source>
</evidence>
<dbReference type="GO" id="GO:0044718">
    <property type="term" value="P:siderophore transmembrane transport"/>
    <property type="evidence" value="ECO:0007669"/>
    <property type="project" value="TreeGrafter"/>
</dbReference>
<reference evidence="13 14" key="1">
    <citation type="submission" date="2020-08" db="EMBL/GenBank/DDBJ databases">
        <title>Complete genome and description of Campylobacter massiliensis Marseille-Q3452 sp. nov.</title>
        <authorList>
            <person name="Antezack A."/>
        </authorList>
    </citation>
    <scope>NUCLEOTIDE SEQUENCE [LARGE SCALE GENOMIC DNA]</scope>
    <source>
        <strain evidence="13 14">Marseille-Q3452</strain>
    </source>
</reference>
<dbReference type="Pfam" id="PF07715">
    <property type="entry name" value="Plug"/>
    <property type="match status" value="1"/>
</dbReference>
<accession>A0A842J3B0</accession>
<dbReference type="GO" id="GO:0009279">
    <property type="term" value="C:cell outer membrane"/>
    <property type="evidence" value="ECO:0007669"/>
    <property type="project" value="UniProtKB-SubCell"/>
</dbReference>
<keyword evidence="14" id="KW-1185">Reference proteome</keyword>
<evidence type="ECO:0000256" key="6">
    <source>
        <dbReference type="ARBA" id="ARBA00023136"/>
    </source>
</evidence>
<feature type="domain" description="TonB-dependent receptor-like beta-barrel" evidence="11">
    <location>
        <begin position="205"/>
        <end position="645"/>
    </location>
</feature>
<gene>
    <name evidence="13" type="ORF">H7R39_01615</name>
</gene>
<dbReference type="CDD" id="cd01347">
    <property type="entry name" value="ligand_gated_channel"/>
    <property type="match status" value="1"/>
</dbReference>
<keyword evidence="4 8" id="KW-0812">Transmembrane</keyword>
<name>A0A842J3B0_9BACT</name>
<dbReference type="InterPro" id="IPR036942">
    <property type="entry name" value="Beta-barrel_TonB_sf"/>
</dbReference>
<dbReference type="PROSITE" id="PS52016">
    <property type="entry name" value="TONB_DEPENDENT_REC_3"/>
    <property type="match status" value="1"/>
</dbReference>
<organism evidence="13 14">
    <name type="scientific">Campylobacter massiliensis</name>
    <dbReference type="NCBI Taxonomy" id="2762557"/>
    <lineage>
        <taxon>Bacteria</taxon>
        <taxon>Pseudomonadati</taxon>
        <taxon>Campylobacterota</taxon>
        <taxon>Epsilonproteobacteria</taxon>
        <taxon>Campylobacterales</taxon>
        <taxon>Campylobacteraceae</taxon>
        <taxon>Campylobacter</taxon>
    </lineage>
</organism>
<evidence type="ECO:0000256" key="10">
    <source>
        <dbReference type="SAM" id="MobiDB-lite"/>
    </source>
</evidence>
<dbReference type="AlphaFoldDB" id="A0A842J3B0"/>
<dbReference type="Proteomes" id="UP000552683">
    <property type="component" value="Unassembled WGS sequence"/>
</dbReference>
<dbReference type="InterPro" id="IPR037066">
    <property type="entry name" value="Plug_dom_sf"/>
</dbReference>
<evidence type="ECO:0000313" key="14">
    <source>
        <dbReference type="Proteomes" id="UP000552683"/>
    </source>
</evidence>
<evidence type="ECO:0000256" key="8">
    <source>
        <dbReference type="PROSITE-ProRule" id="PRU01360"/>
    </source>
</evidence>
<dbReference type="InterPro" id="IPR012910">
    <property type="entry name" value="Plug_dom"/>
</dbReference>
<keyword evidence="7 8" id="KW-0998">Cell outer membrane</keyword>
<dbReference type="Pfam" id="PF00593">
    <property type="entry name" value="TonB_dep_Rec_b-barrel"/>
    <property type="match status" value="1"/>
</dbReference>
<keyword evidence="13" id="KW-0675">Receptor</keyword>
<evidence type="ECO:0000256" key="3">
    <source>
        <dbReference type="ARBA" id="ARBA00022452"/>
    </source>
</evidence>
<comment type="similarity">
    <text evidence="8 9">Belongs to the TonB-dependent receptor family.</text>
</comment>
<feature type="region of interest" description="Disordered" evidence="10">
    <location>
        <begin position="230"/>
        <end position="253"/>
    </location>
</feature>
<dbReference type="SUPFAM" id="SSF56935">
    <property type="entry name" value="Porins"/>
    <property type="match status" value="1"/>
</dbReference>
<evidence type="ECO:0000256" key="9">
    <source>
        <dbReference type="RuleBase" id="RU003357"/>
    </source>
</evidence>
<feature type="compositionally biased region" description="Polar residues" evidence="10">
    <location>
        <begin position="240"/>
        <end position="253"/>
    </location>
</feature>
<comment type="subcellular location">
    <subcellularLocation>
        <location evidence="1 8">Cell outer membrane</location>
        <topology evidence="1 8">Multi-pass membrane protein</topology>
    </subcellularLocation>
</comment>
<evidence type="ECO:0000256" key="5">
    <source>
        <dbReference type="ARBA" id="ARBA00023077"/>
    </source>
</evidence>
<evidence type="ECO:0000313" key="13">
    <source>
        <dbReference type="EMBL" id="MBC2881988.1"/>
    </source>
</evidence>
<keyword evidence="6 8" id="KW-0472">Membrane</keyword>
<dbReference type="InterPro" id="IPR039426">
    <property type="entry name" value="TonB-dep_rcpt-like"/>
</dbReference>
<protein>
    <submittedName>
        <fullName evidence="13">TonB-dependent receptor</fullName>
    </submittedName>
</protein>
<comment type="caution">
    <text evidence="13">The sequence shown here is derived from an EMBL/GenBank/DDBJ whole genome shotgun (WGS) entry which is preliminary data.</text>
</comment>
<feature type="domain" description="TonB-dependent receptor plug" evidence="12">
    <location>
        <begin position="33"/>
        <end position="146"/>
    </location>
</feature>
<proteinExistence type="inferred from homology"/>
<evidence type="ECO:0000256" key="7">
    <source>
        <dbReference type="ARBA" id="ARBA00023237"/>
    </source>
</evidence>
<evidence type="ECO:0000259" key="11">
    <source>
        <dbReference type="Pfam" id="PF00593"/>
    </source>
</evidence>
<keyword evidence="2 8" id="KW-0813">Transport</keyword>
<evidence type="ECO:0000256" key="4">
    <source>
        <dbReference type="ARBA" id="ARBA00022692"/>
    </source>
</evidence>
<keyword evidence="3 8" id="KW-1134">Transmembrane beta strand</keyword>
<dbReference type="Gene3D" id="2.170.130.10">
    <property type="entry name" value="TonB-dependent receptor, plug domain"/>
    <property type="match status" value="1"/>
</dbReference>
<dbReference type="EMBL" id="JACLZK010000001">
    <property type="protein sequence ID" value="MBC2881988.1"/>
    <property type="molecule type" value="Genomic_DNA"/>
</dbReference>
<evidence type="ECO:0000259" key="12">
    <source>
        <dbReference type="Pfam" id="PF07715"/>
    </source>
</evidence>